<evidence type="ECO:0000259" key="1">
    <source>
        <dbReference type="PROSITE" id="PS50943"/>
    </source>
</evidence>
<reference evidence="2 3" key="1">
    <citation type="submission" date="2023-07" db="EMBL/GenBank/DDBJ databases">
        <title>Sorghum-associated microbial communities from plants grown in Nebraska, USA.</title>
        <authorList>
            <person name="Schachtman D."/>
        </authorList>
    </citation>
    <scope>NUCLEOTIDE SEQUENCE [LARGE SCALE GENOMIC DNA]</scope>
    <source>
        <strain evidence="2 3">CC523</strain>
    </source>
</reference>
<organism evidence="2 3">
    <name type="scientific">Paenarthrobacter nicotinovorans</name>
    <name type="common">Arthrobacter nicotinovorans</name>
    <dbReference type="NCBI Taxonomy" id="29320"/>
    <lineage>
        <taxon>Bacteria</taxon>
        <taxon>Bacillati</taxon>
        <taxon>Actinomycetota</taxon>
        <taxon>Actinomycetes</taxon>
        <taxon>Micrococcales</taxon>
        <taxon>Micrococcaceae</taxon>
        <taxon>Paenarthrobacter</taxon>
    </lineage>
</organism>
<comment type="caution">
    <text evidence="2">The sequence shown here is derived from an EMBL/GenBank/DDBJ whole genome shotgun (WGS) entry which is preliminary data.</text>
</comment>
<dbReference type="CDD" id="cd00093">
    <property type="entry name" value="HTH_XRE"/>
    <property type="match status" value="1"/>
</dbReference>
<dbReference type="Pfam" id="PF13560">
    <property type="entry name" value="HTH_31"/>
    <property type="match status" value="1"/>
</dbReference>
<dbReference type="Gene3D" id="1.10.260.40">
    <property type="entry name" value="lambda repressor-like DNA-binding domains"/>
    <property type="match status" value="1"/>
</dbReference>
<dbReference type="Proteomes" id="UP001244563">
    <property type="component" value="Unassembled WGS sequence"/>
</dbReference>
<dbReference type="PROSITE" id="PS50943">
    <property type="entry name" value="HTH_CROC1"/>
    <property type="match status" value="1"/>
</dbReference>
<feature type="domain" description="HTH cro/C1-type" evidence="1">
    <location>
        <begin position="23"/>
        <end position="77"/>
    </location>
</feature>
<dbReference type="EMBL" id="JAUSSW010000001">
    <property type="protein sequence ID" value="MDQ0100496.1"/>
    <property type="molecule type" value="Genomic_DNA"/>
</dbReference>
<keyword evidence="3" id="KW-1185">Reference proteome</keyword>
<proteinExistence type="predicted"/>
<protein>
    <submittedName>
        <fullName evidence="2">Transcriptional regulator with XRE-family HTH domain</fullName>
    </submittedName>
</protein>
<evidence type="ECO:0000313" key="2">
    <source>
        <dbReference type="EMBL" id="MDQ0100496.1"/>
    </source>
</evidence>
<sequence>MSKKHVPVAKVTDIDNVRIGLIVAGARSRRYMTVDDLSTYIGCDHSTLTGYETGRRPIPANRIPRLAEALGLEPRILDRSAA</sequence>
<gene>
    <name evidence="2" type="ORF">J2T10_000115</name>
</gene>
<dbReference type="InterPro" id="IPR001387">
    <property type="entry name" value="Cro/C1-type_HTH"/>
</dbReference>
<evidence type="ECO:0000313" key="3">
    <source>
        <dbReference type="Proteomes" id="UP001244563"/>
    </source>
</evidence>
<dbReference type="InterPro" id="IPR010982">
    <property type="entry name" value="Lambda_DNA-bd_dom_sf"/>
</dbReference>
<dbReference type="SUPFAM" id="SSF47413">
    <property type="entry name" value="lambda repressor-like DNA-binding domains"/>
    <property type="match status" value="1"/>
</dbReference>
<accession>A0ABT9THG5</accession>
<name>A0ABT9THG5_PAENI</name>
<dbReference type="RefSeq" id="WP_306876574.1">
    <property type="nucleotide sequence ID" value="NZ_JAUSSW010000001.1"/>
</dbReference>
<dbReference type="SMART" id="SM00530">
    <property type="entry name" value="HTH_XRE"/>
    <property type="match status" value="1"/>
</dbReference>